<reference evidence="1" key="1">
    <citation type="submission" date="2014-09" db="EMBL/GenBank/DDBJ databases">
        <authorList>
            <person name="Magalhaes I.L.F."/>
            <person name="Oliveira U."/>
            <person name="Santos F.R."/>
            <person name="Vidigal T.H.D.A."/>
            <person name="Brescovit A.D."/>
            <person name="Santos A.J."/>
        </authorList>
    </citation>
    <scope>NUCLEOTIDE SEQUENCE</scope>
    <source>
        <tissue evidence="1">Shoot tissue taken approximately 20 cm above the soil surface</tissue>
    </source>
</reference>
<name>A0A0A9I0G8_ARUDO</name>
<accession>A0A0A9I0G8</accession>
<proteinExistence type="predicted"/>
<dbReference type="AlphaFoldDB" id="A0A0A9I0G8"/>
<sequence length="119" mass="13626">MFICLIYVSGLDPFYALLPYGYYEYVLHLTDLSVYYMMCISFNEILLNLRNRNAIVLRFNSIAMLLHGRCYTCGNDMMMFASVGNPNRFIDEDAAGAWLHEVACLDKNSGISSCILLPW</sequence>
<dbReference type="EMBL" id="GBRH01159263">
    <property type="protein sequence ID" value="JAE38633.1"/>
    <property type="molecule type" value="Transcribed_RNA"/>
</dbReference>
<evidence type="ECO:0000313" key="1">
    <source>
        <dbReference type="EMBL" id="JAE38633.1"/>
    </source>
</evidence>
<protein>
    <submittedName>
        <fullName evidence="1">Uncharacterized protein</fullName>
    </submittedName>
</protein>
<organism evidence="1">
    <name type="scientific">Arundo donax</name>
    <name type="common">Giant reed</name>
    <name type="synonym">Donax arundinaceus</name>
    <dbReference type="NCBI Taxonomy" id="35708"/>
    <lineage>
        <taxon>Eukaryota</taxon>
        <taxon>Viridiplantae</taxon>
        <taxon>Streptophyta</taxon>
        <taxon>Embryophyta</taxon>
        <taxon>Tracheophyta</taxon>
        <taxon>Spermatophyta</taxon>
        <taxon>Magnoliopsida</taxon>
        <taxon>Liliopsida</taxon>
        <taxon>Poales</taxon>
        <taxon>Poaceae</taxon>
        <taxon>PACMAD clade</taxon>
        <taxon>Arundinoideae</taxon>
        <taxon>Arundineae</taxon>
        <taxon>Arundo</taxon>
    </lineage>
</organism>
<reference evidence="1" key="2">
    <citation type="journal article" date="2015" name="Data Brief">
        <title>Shoot transcriptome of the giant reed, Arundo donax.</title>
        <authorList>
            <person name="Barrero R.A."/>
            <person name="Guerrero F.D."/>
            <person name="Moolhuijzen P."/>
            <person name="Goolsby J.A."/>
            <person name="Tidwell J."/>
            <person name="Bellgard S.E."/>
            <person name="Bellgard M.I."/>
        </authorList>
    </citation>
    <scope>NUCLEOTIDE SEQUENCE</scope>
    <source>
        <tissue evidence="1">Shoot tissue taken approximately 20 cm above the soil surface</tissue>
    </source>
</reference>